<dbReference type="AlphaFoldDB" id="A0A0C3AD24"/>
<sequence>MPFLEAIVAPKLRYIECWILDPMEFNTIEGKFRDVNELSLVFFQRVDDRNAESLCRAFPGVRRVDLSSWNTSFLAVFLGSEVLERRPPIDQWLNLETVNLDGFDSRLLGLWKLGNDPIVKWLRGRQELGLSRLRVRLSFIRKDVNILPSTYRALLERYCNLQTST</sequence>
<gene>
    <name evidence="1" type="ORF">SCLCIDRAFT_777608</name>
</gene>
<dbReference type="InParanoid" id="A0A0C3AD24"/>
<evidence type="ECO:0000313" key="2">
    <source>
        <dbReference type="Proteomes" id="UP000053989"/>
    </source>
</evidence>
<organism evidence="1 2">
    <name type="scientific">Scleroderma citrinum Foug A</name>
    <dbReference type="NCBI Taxonomy" id="1036808"/>
    <lineage>
        <taxon>Eukaryota</taxon>
        <taxon>Fungi</taxon>
        <taxon>Dikarya</taxon>
        <taxon>Basidiomycota</taxon>
        <taxon>Agaricomycotina</taxon>
        <taxon>Agaricomycetes</taxon>
        <taxon>Agaricomycetidae</taxon>
        <taxon>Boletales</taxon>
        <taxon>Sclerodermatineae</taxon>
        <taxon>Sclerodermataceae</taxon>
        <taxon>Scleroderma</taxon>
    </lineage>
</organism>
<evidence type="ECO:0008006" key="3">
    <source>
        <dbReference type="Google" id="ProtNLM"/>
    </source>
</evidence>
<protein>
    <recommendedName>
        <fullName evidence="3">F-box domain-containing protein</fullName>
    </recommendedName>
</protein>
<dbReference type="EMBL" id="KN822039">
    <property type="protein sequence ID" value="KIM62837.1"/>
    <property type="molecule type" value="Genomic_DNA"/>
</dbReference>
<keyword evidence="2" id="KW-1185">Reference proteome</keyword>
<dbReference type="OrthoDB" id="2705344at2759"/>
<proteinExistence type="predicted"/>
<evidence type="ECO:0000313" key="1">
    <source>
        <dbReference type="EMBL" id="KIM62837.1"/>
    </source>
</evidence>
<reference evidence="1 2" key="1">
    <citation type="submission" date="2014-04" db="EMBL/GenBank/DDBJ databases">
        <authorList>
            <consortium name="DOE Joint Genome Institute"/>
            <person name="Kuo A."/>
            <person name="Kohler A."/>
            <person name="Nagy L.G."/>
            <person name="Floudas D."/>
            <person name="Copeland A."/>
            <person name="Barry K.W."/>
            <person name="Cichocki N."/>
            <person name="Veneault-Fourrey C."/>
            <person name="LaButti K."/>
            <person name="Lindquist E.A."/>
            <person name="Lipzen A."/>
            <person name="Lundell T."/>
            <person name="Morin E."/>
            <person name="Murat C."/>
            <person name="Sun H."/>
            <person name="Tunlid A."/>
            <person name="Henrissat B."/>
            <person name="Grigoriev I.V."/>
            <person name="Hibbett D.S."/>
            <person name="Martin F."/>
            <person name="Nordberg H.P."/>
            <person name="Cantor M.N."/>
            <person name="Hua S.X."/>
        </authorList>
    </citation>
    <scope>NUCLEOTIDE SEQUENCE [LARGE SCALE GENOMIC DNA]</scope>
    <source>
        <strain evidence="1 2">Foug A</strain>
    </source>
</reference>
<dbReference type="Proteomes" id="UP000053989">
    <property type="component" value="Unassembled WGS sequence"/>
</dbReference>
<accession>A0A0C3AD24</accession>
<name>A0A0C3AD24_9AGAM</name>
<dbReference type="HOGENOM" id="CLU_1611764_0_0_1"/>
<reference evidence="2" key="2">
    <citation type="submission" date="2015-01" db="EMBL/GenBank/DDBJ databases">
        <title>Evolutionary Origins and Diversification of the Mycorrhizal Mutualists.</title>
        <authorList>
            <consortium name="DOE Joint Genome Institute"/>
            <consortium name="Mycorrhizal Genomics Consortium"/>
            <person name="Kohler A."/>
            <person name="Kuo A."/>
            <person name="Nagy L.G."/>
            <person name="Floudas D."/>
            <person name="Copeland A."/>
            <person name="Barry K.W."/>
            <person name="Cichocki N."/>
            <person name="Veneault-Fourrey C."/>
            <person name="LaButti K."/>
            <person name="Lindquist E.A."/>
            <person name="Lipzen A."/>
            <person name="Lundell T."/>
            <person name="Morin E."/>
            <person name="Murat C."/>
            <person name="Riley R."/>
            <person name="Ohm R."/>
            <person name="Sun H."/>
            <person name="Tunlid A."/>
            <person name="Henrissat B."/>
            <person name="Grigoriev I.V."/>
            <person name="Hibbett D.S."/>
            <person name="Martin F."/>
        </authorList>
    </citation>
    <scope>NUCLEOTIDE SEQUENCE [LARGE SCALE GENOMIC DNA]</scope>
    <source>
        <strain evidence="2">Foug A</strain>
    </source>
</reference>